<dbReference type="KEGG" id="ipu:128633118"/>
<evidence type="ECO:0000313" key="5">
    <source>
        <dbReference type="RefSeq" id="XP_053537855.1"/>
    </source>
</evidence>
<keyword evidence="2" id="KW-0732">Signal</keyword>
<reference evidence="5" key="2">
    <citation type="submission" date="2025-08" db="UniProtKB">
        <authorList>
            <consortium name="RefSeq"/>
        </authorList>
    </citation>
    <scope>IDENTIFICATION</scope>
    <source>
        <tissue evidence="5">Blood</tissue>
    </source>
</reference>
<evidence type="ECO:0000313" key="4">
    <source>
        <dbReference type="Proteomes" id="UP000221080"/>
    </source>
</evidence>
<dbReference type="InterPro" id="IPR050111">
    <property type="entry name" value="C-type_lectin/snaclec_domain"/>
</dbReference>
<feature type="chain" id="PRO_5039917880" evidence="2">
    <location>
        <begin position="22"/>
        <end position="189"/>
    </location>
</feature>
<dbReference type="PRINTS" id="PR01504">
    <property type="entry name" value="PNCREATITSAP"/>
</dbReference>
<name>A0A9F7RC17_ICTPU</name>
<dbReference type="SUPFAM" id="SSF56436">
    <property type="entry name" value="C-type lectin-like"/>
    <property type="match status" value="1"/>
</dbReference>
<sequence>MARQTEVVLLLILALAAAASADVENPLSEGYFDQLVQEAMKQTGVMPCLGCCPLGWVKYNGYCYSYHSSNMDWASAEKHCLKLNANLMSVHSQNDYLMAKALIRAFDPVEPPTWIGLSNCQKRNEWFWSDGTKVTFTKWNPNEPNFRNGECCVHMNWGTQRDWNDIPCDQKFPFLCAKKLTETLTSSVM</sequence>
<proteinExistence type="predicted"/>
<dbReference type="Proteomes" id="UP000221080">
    <property type="component" value="Chromosome 7"/>
</dbReference>
<evidence type="ECO:0000256" key="2">
    <source>
        <dbReference type="SAM" id="SignalP"/>
    </source>
</evidence>
<dbReference type="InterPro" id="IPR016187">
    <property type="entry name" value="CTDL_fold"/>
</dbReference>
<dbReference type="OrthoDB" id="418245at2759"/>
<dbReference type="PROSITE" id="PS50041">
    <property type="entry name" value="C_TYPE_LECTIN_2"/>
    <property type="match status" value="1"/>
</dbReference>
<dbReference type="AlphaFoldDB" id="A0A9F7RC17"/>
<evidence type="ECO:0000256" key="1">
    <source>
        <dbReference type="ARBA" id="ARBA00023157"/>
    </source>
</evidence>
<organism evidence="4 5">
    <name type="scientific">Ictalurus punctatus</name>
    <name type="common">Channel catfish</name>
    <name type="synonym">Silurus punctatus</name>
    <dbReference type="NCBI Taxonomy" id="7998"/>
    <lineage>
        <taxon>Eukaryota</taxon>
        <taxon>Metazoa</taxon>
        <taxon>Chordata</taxon>
        <taxon>Craniata</taxon>
        <taxon>Vertebrata</taxon>
        <taxon>Euteleostomi</taxon>
        <taxon>Actinopterygii</taxon>
        <taxon>Neopterygii</taxon>
        <taxon>Teleostei</taxon>
        <taxon>Ostariophysi</taxon>
        <taxon>Siluriformes</taxon>
        <taxon>Ictaluridae</taxon>
        <taxon>Ictalurus</taxon>
    </lineage>
</organism>
<dbReference type="SMART" id="SM00034">
    <property type="entry name" value="CLECT"/>
    <property type="match status" value="1"/>
</dbReference>
<reference evidence="4" key="1">
    <citation type="journal article" date="2016" name="Nat. Commun.">
        <title>The channel catfish genome sequence provides insights into the evolution of scale formation in teleosts.</title>
        <authorList>
            <person name="Liu Z."/>
            <person name="Liu S."/>
            <person name="Yao J."/>
            <person name="Bao L."/>
            <person name="Zhang J."/>
            <person name="Li Y."/>
            <person name="Jiang C."/>
            <person name="Sun L."/>
            <person name="Wang R."/>
            <person name="Zhang Y."/>
            <person name="Zhou T."/>
            <person name="Zeng Q."/>
            <person name="Fu Q."/>
            <person name="Gao S."/>
            <person name="Li N."/>
            <person name="Koren S."/>
            <person name="Jiang Y."/>
            <person name="Zimin A."/>
            <person name="Xu P."/>
            <person name="Phillippy A.M."/>
            <person name="Geng X."/>
            <person name="Song L."/>
            <person name="Sun F."/>
            <person name="Li C."/>
            <person name="Wang X."/>
            <person name="Chen A."/>
            <person name="Jin Y."/>
            <person name="Yuan Z."/>
            <person name="Yang Y."/>
            <person name="Tan S."/>
            <person name="Peatman E."/>
            <person name="Lu J."/>
            <person name="Qin Z."/>
            <person name="Dunham R."/>
            <person name="Li Z."/>
            <person name="Sonstegard T."/>
            <person name="Feng J."/>
            <person name="Danzmann R.G."/>
            <person name="Schroeder S."/>
            <person name="Scheffler B."/>
            <person name="Duke M.V."/>
            <person name="Ballard L."/>
            <person name="Kucuktas H."/>
            <person name="Kaltenboeck L."/>
            <person name="Liu H."/>
            <person name="Armbruster J."/>
            <person name="Xie Y."/>
            <person name="Kirby M.L."/>
            <person name="Tian Y."/>
            <person name="Flanagan M.E."/>
            <person name="Mu W."/>
            <person name="Waldbieser G.C."/>
        </authorList>
    </citation>
    <scope>NUCLEOTIDE SEQUENCE [LARGE SCALE GENOMIC DNA]</scope>
    <source>
        <strain evidence="4">SDA103</strain>
    </source>
</reference>
<dbReference type="RefSeq" id="XP_053537855.1">
    <property type="nucleotide sequence ID" value="XM_053681880.1"/>
</dbReference>
<protein>
    <submittedName>
        <fullName evidence="5">Lactose-binding lectin l-2</fullName>
    </submittedName>
</protein>
<dbReference type="PROSITE" id="PS00615">
    <property type="entry name" value="C_TYPE_LECTIN_1"/>
    <property type="match status" value="1"/>
</dbReference>
<feature type="domain" description="C-type lectin" evidence="3">
    <location>
        <begin position="59"/>
        <end position="177"/>
    </location>
</feature>
<dbReference type="InterPro" id="IPR016186">
    <property type="entry name" value="C-type_lectin-like/link_sf"/>
</dbReference>
<dbReference type="Gene3D" id="3.10.100.10">
    <property type="entry name" value="Mannose-Binding Protein A, subunit A"/>
    <property type="match status" value="1"/>
</dbReference>
<keyword evidence="4" id="KW-1185">Reference proteome</keyword>
<dbReference type="InterPro" id="IPR001304">
    <property type="entry name" value="C-type_lectin-like"/>
</dbReference>
<dbReference type="PANTHER" id="PTHR22803">
    <property type="entry name" value="MANNOSE, PHOSPHOLIPASE, LECTIN RECEPTOR RELATED"/>
    <property type="match status" value="1"/>
</dbReference>
<dbReference type="Pfam" id="PF00059">
    <property type="entry name" value="Lectin_C"/>
    <property type="match status" value="1"/>
</dbReference>
<evidence type="ECO:0000259" key="3">
    <source>
        <dbReference type="PROSITE" id="PS50041"/>
    </source>
</evidence>
<dbReference type="InterPro" id="IPR018378">
    <property type="entry name" value="C-type_lectin_CS"/>
</dbReference>
<keyword evidence="1" id="KW-1015">Disulfide bond</keyword>
<gene>
    <name evidence="5" type="primary">LOC128633118</name>
</gene>
<feature type="signal peptide" evidence="2">
    <location>
        <begin position="1"/>
        <end position="21"/>
    </location>
</feature>
<dbReference type="GeneID" id="128633118"/>
<accession>A0A9F7RC17</accession>
<dbReference type="CDD" id="cd00037">
    <property type="entry name" value="CLECT"/>
    <property type="match status" value="1"/>
</dbReference>